<protein>
    <submittedName>
        <fullName evidence="11">Carbohydrate-binding protein family 6 protein</fullName>
    </submittedName>
</protein>
<evidence type="ECO:0000256" key="7">
    <source>
        <dbReference type="PIRSR" id="PIRSR606710-2"/>
    </source>
</evidence>
<reference evidence="11 12" key="1">
    <citation type="journal article" date="2014" name="BMC Genomics">
        <title>Comparative genomics of the major fungal agents of human and animal Sporotrichosis: Sporothrix schenckii and Sporothrix brasiliensis.</title>
        <authorList>
            <person name="Teixeira M.M."/>
            <person name="de Almeida L.G."/>
            <person name="Kubitschek-Barreira P."/>
            <person name="Alves F.L."/>
            <person name="Kioshima E.S."/>
            <person name="Abadio A.K."/>
            <person name="Fernandes L."/>
            <person name="Derengowski L.S."/>
            <person name="Ferreira K.S."/>
            <person name="Souza R.C."/>
            <person name="Ruiz J.C."/>
            <person name="de Andrade N.C."/>
            <person name="Paes H.C."/>
            <person name="Nicola A.M."/>
            <person name="Albuquerque P."/>
            <person name="Gerber A.L."/>
            <person name="Martins V.P."/>
            <person name="Peconick L.D."/>
            <person name="Neto A.V."/>
            <person name="Chaucanez C.B."/>
            <person name="Silva P.A."/>
            <person name="Cunha O.L."/>
            <person name="de Oliveira F.F."/>
            <person name="dos Santos T.C."/>
            <person name="Barros A.L."/>
            <person name="Soares M.A."/>
            <person name="de Oliveira L.M."/>
            <person name="Marini M.M."/>
            <person name="Villalobos-Duno H."/>
            <person name="Cunha M.M."/>
            <person name="de Hoog S."/>
            <person name="da Silveira J.F."/>
            <person name="Henrissat B."/>
            <person name="Nino-Vega G.A."/>
            <person name="Cisalpino P.S."/>
            <person name="Mora-Montes H.M."/>
            <person name="Almeida S.R."/>
            <person name="Stajich J.E."/>
            <person name="Lopes-Bezerra L.M."/>
            <person name="Vasconcelos A.T."/>
            <person name="Felipe M.S."/>
        </authorList>
    </citation>
    <scope>NUCLEOTIDE SEQUENCE [LARGE SCALE GENOMIC DNA]</scope>
    <source>
        <strain evidence="11 12">1099-18</strain>
    </source>
</reference>
<dbReference type="GO" id="GO:0004553">
    <property type="term" value="F:hydrolase activity, hydrolyzing O-glycosyl compounds"/>
    <property type="evidence" value="ECO:0007669"/>
    <property type="project" value="InterPro"/>
</dbReference>
<evidence type="ECO:0000256" key="4">
    <source>
        <dbReference type="ARBA" id="ARBA00023277"/>
    </source>
</evidence>
<dbReference type="AlphaFoldDB" id="A0A0F2MAF7"/>
<evidence type="ECO:0000313" key="12">
    <source>
        <dbReference type="Proteomes" id="UP000033710"/>
    </source>
</evidence>
<dbReference type="OrthoDB" id="5211809at2759"/>
<dbReference type="PROSITE" id="PS51175">
    <property type="entry name" value="CBM6"/>
    <property type="match status" value="1"/>
</dbReference>
<gene>
    <name evidence="11" type="ORF">SPSK_02474</name>
</gene>
<dbReference type="InterPro" id="IPR006584">
    <property type="entry name" value="Cellulose-bd_IV"/>
</dbReference>
<dbReference type="Pfam" id="PF03422">
    <property type="entry name" value="CBM_6"/>
    <property type="match status" value="1"/>
</dbReference>
<dbReference type="InterPro" id="IPR008979">
    <property type="entry name" value="Galactose-bd-like_sf"/>
</dbReference>
<dbReference type="InterPro" id="IPR005084">
    <property type="entry name" value="CBM6"/>
</dbReference>
<keyword evidence="4" id="KW-0119">Carbohydrate metabolism</keyword>
<evidence type="ECO:0000256" key="8">
    <source>
        <dbReference type="RuleBase" id="RU361187"/>
    </source>
</evidence>
<dbReference type="GO" id="GO:0005975">
    <property type="term" value="P:carbohydrate metabolic process"/>
    <property type="evidence" value="ECO:0007669"/>
    <property type="project" value="InterPro"/>
</dbReference>
<dbReference type="RefSeq" id="XP_016588735.1">
    <property type="nucleotide sequence ID" value="XM_016729343.1"/>
</dbReference>
<evidence type="ECO:0000256" key="1">
    <source>
        <dbReference type="ARBA" id="ARBA00009865"/>
    </source>
</evidence>
<feature type="active site" description="Proton acceptor" evidence="6">
    <location>
        <position position="44"/>
    </location>
</feature>
<dbReference type="SUPFAM" id="SSF75005">
    <property type="entry name" value="Arabinanase/levansucrase/invertase"/>
    <property type="match status" value="1"/>
</dbReference>
<evidence type="ECO:0000256" key="9">
    <source>
        <dbReference type="SAM" id="SignalP"/>
    </source>
</evidence>
<accession>A0A0F2MAF7</accession>
<evidence type="ECO:0000259" key="10">
    <source>
        <dbReference type="PROSITE" id="PS51175"/>
    </source>
</evidence>
<dbReference type="PANTHER" id="PTHR43772">
    <property type="entry name" value="ENDO-1,4-BETA-XYLANASE"/>
    <property type="match status" value="1"/>
</dbReference>
<dbReference type="Gene3D" id="2.115.10.20">
    <property type="entry name" value="Glycosyl hydrolase domain, family 43"/>
    <property type="match status" value="1"/>
</dbReference>
<evidence type="ECO:0000256" key="2">
    <source>
        <dbReference type="ARBA" id="ARBA00022729"/>
    </source>
</evidence>
<evidence type="ECO:0000256" key="3">
    <source>
        <dbReference type="ARBA" id="ARBA00022801"/>
    </source>
</evidence>
<comment type="caution">
    <text evidence="11">The sequence shown here is derived from an EMBL/GenBank/DDBJ whole genome shotgun (WGS) entry which is preliminary data.</text>
</comment>
<dbReference type="GeneID" id="27664620"/>
<feature type="active site" description="Proton donor" evidence="6">
    <location>
        <position position="204"/>
    </location>
</feature>
<feature type="signal peptide" evidence="9">
    <location>
        <begin position="1"/>
        <end position="32"/>
    </location>
</feature>
<keyword evidence="2 9" id="KW-0732">Signal</keyword>
<proteinExistence type="inferred from homology"/>
<evidence type="ECO:0000256" key="6">
    <source>
        <dbReference type="PIRSR" id="PIRSR606710-1"/>
    </source>
</evidence>
<dbReference type="EMBL" id="AXCR01000006">
    <property type="protein sequence ID" value="KJR86059.1"/>
    <property type="molecule type" value="Genomic_DNA"/>
</dbReference>
<dbReference type="Gene3D" id="2.60.120.260">
    <property type="entry name" value="Galactose-binding domain-like"/>
    <property type="match status" value="1"/>
</dbReference>
<dbReference type="GO" id="GO:0030246">
    <property type="term" value="F:carbohydrate binding"/>
    <property type="evidence" value="ECO:0007669"/>
    <property type="project" value="InterPro"/>
</dbReference>
<dbReference type="KEGG" id="ssck:SPSK_02474"/>
<feature type="chain" id="PRO_5002454929" evidence="9">
    <location>
        <begin position="33"/>
        <end position="448"/>
    </location>
</feature>
<feature type="site" description="Important for catalytic activity, responsible for pKa modulation of the active site Glu and correct orientation of both the proton donor and substrate" evidence="7">
    <location>
        <position position="157"/>
    </location>
</feature>
<feature type="domain" description="CBM6" evidence="10">
    <location>
        <begin position="319"/>
        <end position="445"/>
    </location>
</feature>
<dbReference type="SUPFAM" id="SSF49785">
    <property type="entry name" value="Galactose-binding domain-like"/>
    <property type="match status" value="1"/>
</dbReference>
<evidence type="ECO:0000256" key="5">
    <source>
        <dbReference type="ARBA" id="ARBA00023295"/>
    </source>
</evidence>
<evidence type="ECO:0000313" key="11">
    <source>
        <dbReference type="EMBL" id="KJR86059.1"/>
    </source>
</evidence>
<reference evidence="11 12" key="2">
    <citation type="journal article" date="2015" name="Eukaryot. Cell">
        <title>Asexual propagation of a virulent clone complex in a human and feline outbreak of sporotrichosis.</title>
        <authorList>
            <person name="Teixeira Mde M."/>
            <person name="Rodrigues A.M."/>
            <person name="Tsui C.K."/>
            <person name="de Almeida L.G."/>
            <person name="Van Diepeningen A.D."/>
            <person name="van den Ende B.G."/>
            <person name="Fernandes G.F."/>
            <person name="Kano R."/>
            <person name="Hamelin R.C."/>
            <person name="Lopes-Bezerra L.M."/>
            <person name="Vasconcelos A.T."/>
            <person name="de Hoog S."/>
            <person name="de Camargo Z.P."/>
            <person name="Felipe M.S."/>
        </authorList>
    </citation>
    <scope>NUCLEOTIDE SEQUENCE [LARGE SCALE GENOMIC DNA]</scope>
    <source>
        <strain evidence="11 12">1099-18</strain>
    </source>
</reference>
<dbReference type="InterPro" id="IPR023296">
    <property type="entry name" value="Glyco_hydro_beta-prop_sf"/>
</dbReference>
<dbReference type="PANTHER" id="PTHR43772:SF2">
    <property type="entry name" value="PUTATIVE (AFU_ORTHOLOGUE AFUA_2G04480)-RELATED"/>
    <property type="match status" value="1"/>
</dbReference>
<keyword evidence="5 8" id="KW-0326">Glycosidase</keyword>
<dbReference type="Proteomes" id="UP000033710">
    <property type="component" value="Unassembled WGS sequence"/>
</dbReference>
<dbReference type="InterPro" id="IPR052176">
    <property type="entry name" value="Glycosyl_Hydrlase_43_Enz"/>
</dbReference>
<dbReference type="VEuPathDB" id="FungiDB:SPSK_02474"/>
<organism evidence="11 12">
    <name type="scientific">Sporothrix schenckii 1099-18</name>
    <dbReference type="NCBI Taxonomy" id="1397361"/>
    <lineage>
        <taxon>Eukaryota</taxon>
        <taxon>Fungi</taxon>
        <taxon>Dikarya</taxon>
        <taxon>Ascomycota</taxon>
        <taxon>Pezizomycotina</taxon>
        <taxon>Sordariomycetes</taxon>
        <taxon>Sordariomycetidae</taxon>
        <taxon>Ophiostomatales</taxon>
        <taxon>Ophiostomataceae</taxon>
        <taxon>Sporothrix</taxon>
    </lineage>
</organism>
<dbReference type="SMART" id="SM00606">
    <property type="entry name" value="CBD_IV"/>
    <property type="match status" value="1"/>
</dbReference>
<dbReference type="Pfam" id="PF04616">
    <property type="entry name" value="Glyco_hydro_43"/>
    <property type="match status" value="1"/>
</dbReference>
<keyword evidence="3 8" id="KW-0378">Hydrolase</keyword>
<sequence length="448" mass="48247">MKLFGGQGIRDASCYTVLFLVALLSMVNVSEADNPAIQTIYTADPAPFVYNGRMYLFADHDEDGSKTFVMKDWRLFSTTDMANWQDHGVVASLSTFKWATGRAWAGQVINRNNKFYYYLPMQKSSGAMAIGVGVADNVTGPYKDALGKPLVDNNNIDPTVWINDDGQAYLYYANTGFGYVKLNEDMISISGGPTSMARPTALTEGPWVDKRNGVYYLIYAGNGPTEDIRYATSSGPVGPWTYKGVIMTAQGSSFTNHPGIADYKNNSYFFYHDGALPGGGGYTRSICVEKFNYNADGTIPQIKWTTTGPPQIEDLNPYVRQEAETIAFSSGLKTEMSSAGGIHVTSINNGDYIKVNGVGFGNGTGAANFTASVASAGNGGKIELHLGSKTGTLIGTCTVPGTGGAQTWSSVNCPVSNTTGTHDLVFLFTGSGSGLLFNFDWWQFTRTS</sequence>
<dbReference type="CDD" id="cd18618">
    <property type="entry name" value="GH43_Xsa43E-like"/>
    <property type="match status" value="1"/>
</dbReference>
<dbReference type="InterPro" id="IPR006710">
    <property type="entry name" value="Glyco_hydro_43"/>
</dbReference>
<comment type="similarity">
    <text evidence="1 8">Belongs to the glycosyl hydrolase 43 family.</text>
</comment>
<dbReference type="CDD" id="cd04084">
    <property type="entry name" value="CBM6_xylanase-like"/>
    <property type="match status" value="1"/>
</dbReference>
<name>A0A0F2MAF7_SPOSC</name>